<comment type="caution">
    <text evidence="9">The sequence shown here is derived from an EMBL/GenBank/DDBJ whole genome shotgun (WGS) entry which is preliminary data.</text>
</comment>
<dbReference type="FunFam" id="3.40.50.300:FF:000421">
    <property type="entry name" value="Branched-chain amino acid ABC transporter ATP-binding protein"/>
    <property type="match status" value="1"/>
</dbReference>
<comment type="similarity">
    <text evidence="1">Belongs to the ABC transporter superfamily.</text>
</comment>
<name>A0A6B0TB28_9EURY</name>
<evidence type="ECO:0000313" key="9">
    <source>
        <dbReference type="EMBL" id="MXR52421.1"/>
    </source>
</evidence>
<dbReference type="GO" id="GO:0006865">
    <property type="term" value="P:amino acid transport"/>
    <property type="evidence" value="ECO:0007669"/>
    <property type="project" value="UniProtKB-KW"/>
</dbReference>
<dbReference type="InterPro" id="IPR003439">
    <property type="entry name" value="ABC_transporter-like_ATP-bd"/>
</dbReference>
<dbReference type="SMART" id="SM00382">
    <property type="entry name" value="AAA"/>
    <property type="match status" value="1"/>
</dbReference>
<evidence type="ECO:0000256" key="3">
    <source>
        <dbReference type="ARBA" id="ARBA00022741"/>
    </source>
</evidence>
<gene>
    <name evidence="9" type="ORF">GRX03_12500</name>
</gene>
<evidence type="ECO:0000256" key="5">
    <source>
        <dbReference type="ARBA" id="ARBA00022970"/>
    </source>
</evidence>
<dbReference type="EMBL" id="WUUT01000005">
    <property type="protein sequence ID" value="MXR52421.1"/>
    <property type="molecule type" value="Genomic_DNA"/>
</dbReference>
<dbReference type="Pfam" id="PF12399">
    <property type="entry name" value="BCA_ABC_TP_C"/>
    <property type="match status" value="1"/>
</dbReference>
<keyword evidence="5" id="KW-0029">Amino-acid transport</keyword>
<evidence type="ECO:0000256" key="7">
    <source>
        <dbReference type="ARBA" id="ARBA00072811"/>
    </source>
</evidence>
<dbReference type="InterPro" id="IPR032823">
    <property type="entry name" value="BCA_ABC_TP_C"/>
</dbReference>
<dbReference type="OrthoDB" id="44250at2157"/>
<dbReference type="SUPFAM" id="SSF52540">
    <property type="entry name" value="P-loop containing nucleoside triphosphate hydrolases"/>
    <property type="match status" value="1"/>
</dbReference>
<dbReference type="GO" id="GO:0005886">
    <property type="term" value="C:plasma membrane"/>
    <property type="evidence" value="ECO:0007669"/>
    <property type="project" value="TreeGrafter"/>
</dbReference>
<dbReference type="InterPro" id="IPR003593">
    <property type="entry name" value="AAA+_ATPase"/>
</dbReference>
<dbReference type="InterPro" id="IPR051120">
    <property type="entry name" value="ABC_AA/LPS_Transport"/>
</dbReference>
<dbReference type="PANTHER" id="PTHR45772:SF3">
    <property type="entry name" value="ABC TRANSPORTER ATP-BINDING PROTEIN"/>
    <property type="match status" value="1"/>
</dbReference>
<dbReference type="AlphaFoldDB" id="A0A6B0TB28"/>
<evidence type="ECO:0000313" key="10">
    <source>
        <dbReference type="Proteomes" id="UP000466535"/>
    </source>
</evidence>
<dbReference type="PROSITE" id="PS00211">
    <property type="entry name" value="ABC_TRANSPORTER_1"/>
    <property type="match status" value="1"/>
</dbReference>
<reference evidence="9 10" key="1">
    <citation type="submission" date="2019-12" db="EMBL/GenBank/DDBJ databases">
        <title>Isolation and characterization of three novel carbon monoxide-oxidizing members of Halobacteria from salione crusts and soils.</title>
        <authorList>
            <person name="Myers M.R."/>
            <person name="King G.M."/>
        </authorList>
    </citation>
    <scope>NUCLEOTIDE SEQUENCE [LARGE SCALE GENOMIC DNA]</scope>
    <source>
        <strain evidence="9 10">WSH3</strain>
    </source>
</reference>
<keyword evidence="10" id="KW-1185">Reference proteome</keyword>
<dbReference type="Proteomes" id="UP000466535">
    <property type="component" value="Unassembled WGS sequence"/>
</dbReference>
<sequence>MTTVLETEDLERQFGKLMAVDGVSVSIDSDDVTSIIGPNGAGKTTFYNLLSGRLDPTGGSVKLRPRDGTELVDVTGQTPYEINRLGLSRAFQINNVFEGLSVIDNLRVARISRTDRSLNLSDIARSDPELSEEAREIIEMVNLEGLEQTKCANLSHGDKRKVEVALALGTDPTVVLLDEPTAGMNATETERMVNLVEEINEQTDTTFVLTEHDMEVVLGISDRVLVLDNGALIADGTPDEVMADERVREAYLGGEL</sequence>
<dbReference type="PANTHER" id="PTHR45772">
    <property type="entry name" value="CONSERVED COMPONENT OF ABC TRANSPORTER FOR NATURAL AMINO ACIDS-RELATED"/>
    <property type="match status" value="1"/>
</dbReference>
<evidence type="ECO:0000259" key="8">
    <source>
        <dbReference type="PROSITE" id="PS50893"/>
    </source>
</evidence>
<dbReference type="InterPro" id="IPR017871">
    <property type="entry name" value="ABC_transporter-like_CS"/>
</dbReference>
<dbReference type="Gene3D" id="3.40.50.300">
    <property type="entry name" value="P-loop containing nucleotide triphosphate hydrolases"/>
    <property type="match status" value="1"/>
</dbReference>
<dbReference type="InterPro" id="IPR027417">
    <property type="entry name" value="P-loop_NTPase"/>
</dbReference>
<dbReference type="PROSITE" id="PS50893">
    <property type="entry name" value="ABC_TRANSPORTER_2"/>
    <property type="match status" value="1"/>
</dbReference>
<dbReference type="GO" id="GO:0005524">
    <property type="term" value="F:ATP binding"/>
    <property type="evidence" value="ECO:0007669"/>
    <property type="project" value="UniProtKB-KW"/>
</dbReference>
<evidence type="ECO:0000256" key="6">
    <source>
        <dbReference type="ARBA" id="ARBA00056071"/>
    </source>
</evidence>
<organism evidence="9 10">
    <name type="scientific">Halovenus carboxidivorans</name>
    <dbReference type="NCBI Taxonomy" id="2692199"/>
    <lineage>
        <taxon>Archaea</taxon>
        <taxon>Methanobacteriati</taxon>
        <taxon>Methanobacteriota</taxon>
        <taxon>Stenosarchaea group</taxon>
        <taxon>Halobacteria</taxon>
        <taxon>Halobacteriales</taxon>
        <taxon>Haloarculaceae</taxon>
        <taxon>Halovenus</taxon>
    </lineage>
</organism>
<keyword evidence="4 9" id="KW-0067">ATP-binding</keyword>
<keyword evidence="3" id="KW-0547">Nucleotide-binding</keyword>
<feature type="domain" description="ABC transporter" evidence="8">
    <location>
        <begin position="5"/>
        <end position="254"/>
    </location>
</feature>
<dbReference type="CDD" id="cd03219">
    <property type="entry name" value="ABC_Mj1267_LivG_branched"/>
    <property type="match status" value="1"/>
</dbReference>
<dbReference type="GO" id="GO:0016887">
    <property type="term" value="F:ATP hydrolysis activity"/>
    <property type="evidence" value="ECO:0007669"/>
    <property type="project" value="InterPro"/>
</dbReference>
<evidence type="ECO:0000256" key="4">
    <source>
        <dbReference type="ARBA" id="ARBA00022840"/>
    </source>
</evidence>
<comment type="function">
    <text evidence="6">Probable component of a branched-chain amino-acid transport system.</text>
</comment>
<accession>A0A6B0TB28</accession>
<protein>
    <recommendedName>
        <fullName evidence="7">Probable branched-chain amino acid transport ATP-binding protein LivG</fullName>
    </recommendedName>
</protein>
<evidence type="ECO:0000256" key="1">
    <source>
        <dbReference type="ARBA" id="ARBA00005417"/>
    </source>
</evidence>
<dbReference type="RefSeq" id="WP_201289232.1">
    <property type="nucleotide sequence ID" value="NZ_WUUT01000005.1"/>
</dbReference>
<evidence type="ECO:0000256" key="2">
    <source>
        <dbReference type="ARBA" id="ARBA00022448"/>
    </source>
</evidence>
<proteinExistence type="inferred from homology"/>
<keyword evidence="2" id="KW-0813">Transport</keyword>
<dbReference type="Pfam" id="PF00005">
    <property type="entry name" value="ABC_tran"/>
    <property type="match status" value="1"/>
</dbReference>